<feature type="region of interest" description="Disordered" evidence="2">
    <location>
        <begin position="196"/>
        <end position="238"/>
    </location>
</feature>
<dbReference type="PROSITE" id="PS50181">
    <property type="entry name" value="FBOX"/>
    <property type="match status" value="1"/>
</dbReference>
<keyword evidence="5" id="KW-1185">Reference proteome</keyword>
<dbReference type="RefSeq" id="XP_010893625.2">
    <property type="nucleotide sequence ID" value="XM_010895323.5"/>
</dbReference>
<dbReference type="OrthoDB" id="3219396at2759"/>
<dbReference type="InterPro" id="IPR001810">
    <property type="entry name" value="F-box_dom"/>
</dbReference>
<dbReference type="AlphaFoldDB" id="A0A3P8YII2"/>
<dbReference type="GO" id="GO:0019005">
    <property type="term" value="C:SCF ubiquitin ligase complex"/>
    <property type="evidence" value="ECO:0007669"/>
    <property type="project" value="UniProtKB-UniRule"/>
</dbReference>
<dbReference type="Gene3D" id="1.20.1280.50">
    <property type="match status" value="1"/>
</dbReference>
<reference evidence="4" key="4">
    <citation type="submission" date="2025-09" db="UniProtKB">
        <authorList>
            <consortium name="Ensembl"/>
        </authorList>
    </citation>
    <scope>IDENTIFICATION</scope>
</reference>
<name>A0A3P8YII2_ESOLU</name>
<dbReference type="SMART" id="SM00256">
    <property type="entry name" value="FBOX"/>
    <property type="match status" value="1"/>
</dbReference>
<dbReference type="CTD" id="751684"/>
<dbReference type="Ensembl" id="ENSELUT00000025146.3">
    <property type="protein sequence ID" value="ENSELUP00000015931.3"/>
    <property type="gene ID" value="ENSELUG00000015816.3"/>
</dbReference>
<dbReference type="GO" id="GO:0016567">
    <property type="term" value="P:protein ubiquitination"/>
    <property type="evidence" value="ECO:0007669"/>
    <property type="project" value="UniProtKB-UniRule"/>
</dbReference>
<reference evidence="4" key="2">
    <citation type="submission" date="2020-02" db="EMBL/GenBank/DDBJ databases">
        <title>Esox lucius (northern pike) genome, fEsoLuc1, primary haplotype.</title>
        <authorList>
            <person name="Myers G."/>
            <person name="Karagic N."/>
            <person name="Meyer A."/>
            <person name="Pippel M."/>
            <person name="Reichard M."/>
            <person name="Winkler S."/>
            <person name="Tracey A."/>
            <person name="Sims Y."/>
            <person name="Howe K."/>
            <person name="Rhie A."/>
            <person name="Formenti G."/>
            <person name="Durbin R."/>
            <person name="Fedrigo O."/>
            <person name="Jarvis E.D."/>
        </authorList>
    </citation>
    <scope>NUCLEOTIDE SEQUENCE [LARGE SCALE GENOMIC DNA]</scope>
</reference>
<dbReference type="InParanoid" id="A0A3P8YII2"/>
<reference evidence="5" key="1">
    <citation type="journal article" date="2014" name="PLoS ONE">
        <title>The genome and linkage map of the northern pike (Esox lucius): conserved synteny revealed between the salmonid sister group and the Neoteleostei.</title>
        <authorList>
            <person name="Rondeau E.B."/>
            <person name="Minkley D.R."/>
            <person name="Leong J.S."/>
            <person name="Messmer A.M."/>
            <person name="Jantzen J.R."/>
            <person name="von Schalburg K.R."/>
            <person name="Lemon C."/>
            <person name="Bird N.H."/>
            <person name="Koop B.F."/>
        </authorList>
    </citation>
    <scope>NUCLEOTIDE SEQUENCE</scope>
</reference>
<feature type="domain" description="F-box" evidence="3">
    <location>
        <begin position="91"/>
        <end position="137"/>
    </location>
</feature>
<accession>A0A3P8YII2</accession>
<dbReference type="Pfam" id="PF12937">
    <property type="entry name" value="F-box-like"/>
    <property type="match status" value="1"/>
</dbReference>
<reference evidence="4" key="3">
    <citation type="submission" date="2025-08" db="UniProtKB">
        <authorList>
            <consortium name="Ensembl"/>
        </authorList>
    </citation>
    <scope>IDENTIFICATION</scope>
</reference>
<dbReference type="GO" id="GO:0031146">
    <property type="term" value="P:SCF-dependent proteasomal ubiquitin-dependent protein catabolic process"/>
    <property type="evidence" value="ECO:0007669"/>
    <property type="project" value="UniProtKB-UniRule"/>
</dbReference>
<evidence type="ECO:0000256" key="1">
    <source>
        <dbReference type="RuleBase" id="RU369085"/>
    </source>
</evidence>
<dbReference type="SUPFAM" id="SSF81383">
    <property type="entry name" value="F-box domain"/>
    <property type="match status" value="1"/>
</dbReference>
<sequence>MASLLGKSLFEISGQGPAPNKDFFQFSITKTDVIWRWWKISLRSDGRNTKPGELRESHEDFLDDSRLQSQLSVVFGPRILQYSRALCQGHYDYLDRLPDPLLLRILAHLDLEDVASLGCTSQRFRKLCGSEELWEQVVRGHFKSVSAEVEALALEVGWRSVFFTSRLQLQKQISRMRQRSHKQICVEPESHIVVQGSEDPESTTAGIEPGSQLHSGQGEHRGTQGVAEGTGALIQGAH</sequence>
<proteinExistence type="predicted"/>
<keyword evidence="1" id="KW-0833">Ubl conjugation pathway</keyword>
<dbReference type="Bgee" id="ENSELUG00000015816">
    <property type="expression patterns" value="Expressed in stomach and 14 other cell types or tissues"/>
</dbReference>
<dbReference type="KEGG" id="els:105024978"/>
<dbReference type="PANTHER" id="PTHR12874">
    <property type="entry name" value="F-BOX ONLY PROTEIN 48-RELATED"/>
    <property type="match status" value="1"/>
</dbReference>
<dbReference type="PANTHER" id="PTHR12874:SF9">
    <property type="entry name" value="F-BOX ONLY PROTEIN 48"/>
    <property type="match status" value="1"/>
</dbReference>
<evidence type="ECO:0000256" key="2">
    <source>
        <dbReference type="SAM" id="MobiDB-lite"/>
    </source>
</evidence>
<evidence type="ECO:0000259" key="3">
    <source>
        <dbReference type="PROSITE" id="PS50181"/>
    </source>
</evidence>
<dbReference type="Proteomes" id="UP000265140">
    <property type="component" value="Chromosome 3"/>
</dbReference>
<protein>
    <recommendedName>
        <fullName evidence="3">F-box domain-containing protein</fullName>
    </recommendedName>
</protein>
<dbReference type="GeneTree" id="ENSGT00390000001015"/>
<dbReference type="GeneID" id="105024978"/>
<evidence type="ECO:0000313" key="5">
    <source>
        <dbReference type="Proteomes" id="UP000265140"/>
    </source>
</evidence>
<dbReference type="InterPro" id="IPR036047">
    <property type="entry name" value="F-box-like_dom_sf"/>
</dbReference>
<dbReference type="OMA" id="CNSDELW"/>
<dbReference type="GO" id="GO:0005737">
    <property type="term" value="C:cytoplasm"/>
    <property type="evidence" value="ECO:0007669"/>
    <property type="project" value="TreeGrafter"/>
</dbReference>
<organism evidence="4 5">
    <name type="scientific">Esox lucius</name>
    <name type="common">Northern pike</name>
    <dbReference type="NCBI Taxonomy" id="8010"/>
    <lineage>
        <taxon>Eukaryota</taxon>
        <taxon>Metazoa</taxon>
        <taxon>Chordata</taxon>
        <taxon>Craniata</taxon>
        <taxon>Vertebrata</taxon>
        <taxon>Euteleostomi</taxon>
        <taxon>Actinopterygii</taxon>
        <taxon>Neopterygii</taxon>
        <taxon>Teleostei</taxon>
        <taxon>Protacanthopterygii</taxon>
        <taxon>Esociformes</taxon>
        <taxon>Esocidae</taxon>
        <taxon>Esox</taxon>
    </lineage>
</organism>
<comment type="pathway">
    <text evidence="1">Protein modification; protein ubiquitination.</text>
</comment>
<evidence type="ECO:0000313" key="4">
    <source>
        <dbReference type="Ensembl" id="ENSELUP00000015931.3"/>
    </source>
</evidence>